<dbReference type="InterPro" id="IPR041726">
    <property type="entry name" value="ACAD10_11_N"/>
</dbReference>
<organism evidence="3 4">
    <name type="scientific">Mycobacterium kiyosense</name>
    <dbReference type="NCBI Taxonomy" id="2871094"/>
    <lineage>
        <taxon>Bacteria</taxon>
        <taxon>Bacillati</taxon>
        <taxon>Actinomycetota</taxon>
        <taxon>Actinomycetes</taxon>
        <taxon>Mycobacteriales</taxon>
        <taxon>Mycobacteriaceae</taxon>
        <taxon>Mycobacterium</taxon>
    </lineage>
</organism>
<dbReference type="InterPro" id="IPR011009">
    <property type="entry name" value="Kinase-like_dom_sf"/>
</dbReference>
<dbReference type="PANTHER" id="PTHR21310">
    <property type="entry name" value="AMINOGLYCOSIDE PHOSPHOTRANSFERASE-RELATED-RELATED"/>
    <property type="match status" value="1"/>
</dbReference>
<dbReference type="RefSeq" id="WP_236977139.1">
    <property type="nucleotide sequence ID" value="NZ_BRXE01000001.1"/>
</dbReference>
<dbReference type="AlphaFoldDB" id="A0A9P3UW73"/>
<evidence type="ECO:0000313" key="2">
    <source>
        <dbReference type="EMBL" id="GLB80982.1"/>
    </source>
</evidence>
<dbReference type="Gene3D" id="3.90.1200.10">
    <property type="match status" value="1"/>
</dbReference>
<dbReference type="Proteomes" id="UP001165663">
    <property type="component" value="Unassembled WGS sequence"/>
</dbReference>
<gene>
    <name evidence="3" type="ORF">Mkiyose1413_06690</name>
    <name evidence="2" type="ORF">SRL2020028_02380</name>
</gene>
<dbReference type="InterPro" id="IPR002575">
    <property type="entry name" value="Aminoglycoside_PTrfase"/>
</dbReference>
<dbReference type="GeneID" id="83627315"/>
<dbReference type="EMBL" id="BRZI01000002">
    <property type="protein sequence ID" value="GLD28786.1"/>
    <property type="molecule type" value="Genomic_DNA"/>
</dbReference>
<dbReference type="EMBL" id="BRXE01000001">
    <property type="protein sequence ID" value="GLB80982.1"/>
    <property type="molecule type" value="Genomic_DNA"/>
</dbReference>
<protein>
    <submittedName>
        <fullName evidence="3">Phosphotransferase family protein</fullName>
    </submittedName>
</protein>
<dbReference type="InterPro" id="IPR051678">
    <property type="entry name" value="AGP_Transferase"/>
</dbReference>
<proteinExistence type="predicted"/>
<accession>A0A9P3UW73</accession>
<dbReference type="Proteomes" id="UP001064782">
    <property type="component" value="Unassembled WGS sequence"/>
</dbReference>
<dbReference type="Pfam" id="PF01636">
    <property type="entry name" value="APH"/>
    <property type="match status" value="1"/>
</dbReference>
<evidence type="ECO:0000313" key="3">
    <source>
        <dbReference type="EMBL" id="GLD28786.1"/>
    </source>
</evidence>
<keyword evidence="4" id="KW-1185">Reference proteome</keyword>
<comment type="caution">
    <text evidence="3">The sequence shown here is derived from an EMBL/GenBank/DDBJ whole genome shotgun (WGS) entry which is preliminary data.</text>
</comment>
<evidence type="ECO:0000259" key="1">
    <source>
        <dbReference type="Pfam" id="PF01636"/>
    </source>
</evidence>
<name>A0A9P3UW73_9MYCO</name>
<dbReference type="PANTHER" id="PTHR21310:SF40">
    <property type="entry name" value="AMINOGLYCOSIDE PHOSPHOTRANSFERASE DOMAIN-CONTAINING PROTEIN-RELATED"/>
    <property type="match status" value="1"/>
</dbReference>
<dbReference type="CDD" id="cd05154">
    <property type="entry name" value="ACAD10_11_N-like"/>
    <property type="match status" value="1"/>
</dbReference>
<sequence length="364" mass="39559">MAIVGGISTAEIRTRAAPWIADRFGGATVAGVTAPVGNGRSTDTFLVDLDNGERFVLRVEPSAYRVVYEYDLGREALVMDALARNTDIPVPKVLFHEPDPAILGSPFLVLERREGCIPGDEPPFPADPDSWVHSLSDLERTVLADDALRTLAAIHAVDWRALGLGSLDRPELGADALTQHVSWWRAFFDWGSAGRPCSTIEETFDWLAKHWPADPGPTVLSWGDARLGNLMFAGPRVSAVLDWELATLAPAGCDLGWWLFCDRHHSEGVGAPWPPGLPDRDETLSRYTSFSGRTIAHARWFEVYGGLRFAVLMNRAGNMLIEAGALPADHTMAVNNPATQLLARMIGVTAPDGQPTSFLDPAST</sequence>
<feature type="domain" description="Aminoglycoside phosphotransferase" evidence="1">
    <location>
        <begin position="34"/>
        <end position="259"/>
    </location>
</feature>
<reference evidence="3" key="1">
    <citation type="submission" date="2022-08" db="EMBL/GenBank/DDBJ databases">
        <title>Mycobacterium kiyosense sp. nov., scotochromogenic slow-glowing species isolated from respiratory specimens.</title>
        <authorList>
            <person name="Fukano H."/>
            <person name="Kazumi Y."/>
            <person name="Sakagami N."/>
            <person name="Ato M."/>
            <person name="Mitarai S."/>
            <person name="Hoshino Y."/>
        </authorList>
    </citation>
    <scope>NUCLEOTIDE SEQUENCE</scope>
    <source>
        <strain evidence="3">1413</strain>
        <strain evidence="2">SRL2020-028</strain>
    </source>
</reference>
<evidence type="ECO:0000313" key="4">
    <source>
        <dbReference type="Proteomes" id="UP001064782"/>
    </source>
</evidence>
<dbReference type="SUPFAM" id="SSF56112">
    <property type="entry name" value="Protein kinase-like (PK-like)"/>
    <property type="match status" value="1"/>
</dbReference>
<dbReference type="Gene3D" id="3.30.200.20">
    <property type="entry name" value="Phosphorylase Kinase, domain 1"/>
    <property type="match status" value="1"/>
</dbReference>